<dbReference type="EMBL" id="SMKR01000016">
    <property type="protein sequence ID" value="TDD28909.1"/>
    <property type="molecule type" value="Genomic_DNA"/>
</dbReference>
<dbReference type="AlphaFoldDB" id="A0A4R4XEI8"/>
<proteinExistence type="predicted"/>
<feature type="transmembrane region" description="Helical" evidence="1">
    <location>
        <begin position="6"/>
        <end position="25"/>
    </location>
</feature>
<name>A0A4R4XEI8_9ACTN</name>
<evidence type="ECO:0000313" key="2">
    <source>
        <dbReference type="EMBL" id="TDD28909.1"/>
    </source>
</evidence>
<comment type="caution">
    <text evidence="2">The sequence shown here is derived from an EMBL/GenBank/DDBJ whole genome shotgun (WGS) entry which is preliminary data.</text>
</comment>
<sequence length="117" mass="12396">MDFLHDVLTLLHLVGFAALFGGFFTQLKSPAPVVNAAMLHGALTQLVTGVLLVGIASGVKDDDFTVDNTKIAVKLVVVLVVTGLVLVYRKRPSISRGVLFGIGGLTLLNAVVAVFWH</sequence>
<gene>
    <name evidence="2" type="ORF">E1218_05715</name>
</gene>
<dbReference type="Proteomes" id="UP000295172">
    <property type="component" value="Unassembled WGS sequence"/>
</dbReference>
<feature type="transmembrane region" description="Helical" evidence="1">
    <location>
        <begin position="37"/>
        <end position="59"/>
    </location>
</feature>
<reference evidence="2 3" key="1">
    <citation type="submission" date="2019-02" db="EMBL/GenBank/DDBJ databases">
        <title>Draft genome sequences of novel Actinobacteria.</title>
        <authorList>
            <person name="Sahin N."/>
            <person name="Ay H."/>
            <person name="Saygin H."/>
        </authorList>
    </citation>
    <scope>NUCLEOTIDE SEQUENCE [LARGE SCALE GENOMIC DNA]</scope>
    <source>
        <strain evidence="2 3">16K104</strain>
    </source>
</reference>
<evidence type="ECO:0000313" key="3">
    <source>
        <dbReference type="Proteomes" id="UP000295172"/>
    </source>
</evidence>
<keyword evidence="1" id="KW-0812">Transmembrane</keyword>
<accession>A0A4R4XEI8</accession>
<keyword evidence="3" id="KW-1185">Reference proteome</keyword>
<evidence type="ECO:0000256" key="1">
    <source>
        <dbReference type="SAM" id="Phobius"/>
    </source>
</evidence>
<feature type="transmembrane region" description="Helical" evidence="1">
    <location>
        <begin position="97"/>
        <end position="116"/>
    </location>
</feature>
<protein>
    <recommendedName>
        <fullName evidence="4">Integral membrane protein</fullName>
    </recommendedName>
</protein>
<dbReference type="OrthoDB" id="3830423at2"/>
<keyword evidence="1" id="KW-1133">Transmembrane helix</keyword>
<keyword evidence="1" id="KW-0472">Membrane</keyword>
<organism evidence="2 3">
    <name type="scientific">Kribbella turkmenica</name>
    <dbReference type="NCBI Taxonomy" id="2530375"/>
    <lineage>
        <taxon>Bacteria</taxon>
        <taxon>Bacillati</taxon>
        <taxon>Actinomycetota</taxon>
        <taxon>Actinomycetes</taxon>
        <taxon>Propionibacteriales</taxon>
        <taxon>Kribbellaceae</taxon>
        <taxon>Kribbella</taxon>
    </lineage>
</organism>
<feature type="transmembrane region" description="Helical" evidence="1">
    <location>
        <begin position="71"/>
        <end position="88"/>
    </location>
</feature>
<evidence type="ECO:0008006" key="4">
    <source>
        <dbReference type="Google" id="ProtNLM"/>
    </source>
</evidence>
<dbReference type="RefSeq" id="WP_132316982.1">
    <property type="nucleotide sequence ID" value="NZ_SMKR01000016.1"/>
</dbReference>